<comment type="subcellular location">
    <subcellularLocation>
        <location evidence="1 5">Cytoplasm</location>
    </subcellularLocation>
</comment>
<feature type="domain" description="RecX third three-helical" evidence="8">
    <location>
        <begin position="146"/>
        <end position="193"/>
    </location>
</feature>
<evidence type="ECO:0000256" key="2">
    <source>
        <dbReference type="ARBA" id="ARBA00009695"/>
    </source>
</evidence>
<dbReference type="EMBL" id="PVTL01000002">
    <property type="protein sequence ID" value="PRY69720.1"/>
    <property type="molecule type" value="Genomic_DNA"/>
</dbReference>
<reference evidence="9 10" key="1">
    <citation type="submission" date="2018-03" db="EMBL/GenBank/DDBJ databases">
        <title>Genomic Encyclopedia of Type Strains, Phase III (KMG-III): the genomes of soil and plant-associated and newly described type strains.</title>
        <authorList>
            <person name="Whitman W."/>
        </authorList>
    </citation>
    <scope>NUCLEOTIDE SEQUENCE [LARGE SCALE GENOMIC DNA]</scope>
    <source>
        <strain evidence="9 10">CGMCC 1.12484</strain>
    </source>
</reference>
<dbReference type="HAMAP" id="MF_01114">
    <property type="entry name" value="RecX"/>
    <property type="match status" value="1"/>
</dbReference>
<evidence type="ECO:0000256" key="6">
    <source>
        <dbReference type="SAM" id="MobiDB-lite"/>
    </source>
</evidence>
<organism evidence="9 10">
    <name type="scientific">Glaciihabitans tibetensis</name>
    <dbReference type="NCBI Taxonomy" id="1266600"/>
    <lineage>
        <taxon>Bacteria</taxon>
        <taxon>Bacillati</taxon>
        <taxon>Actinomycetota</taxon>
        <taxon>Actinomycetes</taxon>
        <taxon>Micrococcales</taxon>
        <taxon>Microbacteriaceae</taxon>
        <taxon>Glaciihabitans</taxon>
    </lineage>
</organism>
<keyword evidence="10" id="KW-1185">Reference proteome</keyword>
<keyword evidence="4 5" id="KW-0963">Cytoplasm</keyword>
<dbReference type="InterPro" id="IPR036388">
    <property type="entry name" value="WH-like_DNA-bd_sf"/>
</dbReference>
<sequence length="206" mass="22516">MKKMRALVEAAADSAEHRPAGRERRPYGQKSYAEDPIEADDAPLSAAEMAARAERVSMSALTRKGMSSWEMAERLRSQDLDAETVANEVARLEGVGLLNDFELAETLVRTLQDRKGLGRSGITAELRRRHVEQSAIDEALEALDSDDETARALEIALKRAPQLRSLDSATAHRRLSAFLMRKGYSGSAISAAVAGALEPGRGPRFR</sequence>
<comment type="similarity">
    <text evidence="2 5">Belongs to the RecX family.</text>
</comment>
<dbReference type="OrthoDB" id="5244465at2"/>
<feature type="domain" description="RecX second three-helical" evidence="7">
    <location>
        <begin position="99"/>
        <end position="140"/>
    </location>
</feature>
<evidence type="ECO:0000259" key="7">
    <source>
        <dbReference type="Pfam" id="PF02631"/>
    </source>
</evidence>
<dbReference type="AlphaFoldDB" id="A0A2T0VHP7"/>
<dbReference type="PANTHER" id="PTHR33602">
    <property type="entry name" value="REGULATORY PROTEIN RECX FAMILY PROTEIN"/>
    <property type="match status" value="1"/>
</dbReference>
<accession>A0A2T0VHP7</accession>
<evidence type="ECO:0000256" key="5">
    <source>
        <dbReference type="HAMAP-Rule" id="MF_01114"/>
    </source>
</evidence>
<evidence type="ECO:0000313" key="10">
    <source>
        <dbReference type="Proteomes" id="UP000237983"/>
    </source>
</evidence>
<gene>
    <name evidence="5" type="primary">recX</name>
    <name evidence="9" type="ORF">B0I08_102397</name>
</gene>
<evidence type="ECO:0000256" key="4">
    <source>
        <dbReference type="ARBA" id="ARBA00022490"/>
    </source>
</evidence>
<dbReference type="GO" id="GO:0006282">
    <property type="term" value="P:regulation of DNA repair"/>
    <property type="evidence" value="ECO:0007669"/>
    <property type="project" value="UniProtKB-UniRule"/>
</dbReference>
<evidence type="ECO:0000256" key="1">
    <source>
        <dbReference type="ARBA" id="ARBA00004496"/>
    </source>
</evidence>
<dbReference type="Pfam" id="PF02631">
    <property type="entry name" value="RecX_HTH2"/>
    <property type="match status" value="1"/>
</dbReference>
<dbReference type="InterPro" id="IPR053925">
    <property type="entry name" value="RecX_HTH_3rd"/>
</dbReference>
<protein>
    <recommendedName>
        <fullName evidence="3 5">Regulatory protein RecX</fullName>
    </recommendedName>
</protein>
<dbReference type="Proteomes" id="UP000237983">
    <property type="component" value="Unassembled WGS sequence"/>
</dbReference>
<feature type="compositionally biased region" description="Basic and acidic residues" evidence="6">
    <location>
        <begin position="14"/>
        <end position="26"/>
    </location>
</feature>
<dbReference type="GO" id="GO:0005737">
    <property type="term" value="C:cytoplasm"/>
    <property type="evidence" value="ECO:0007669"/>
    <property type="project" value="UniProtKB-SubCell"/>
</dbReference>
<feature type="region of interest" description="Disordered" evidence="6">
    <location>
        <begin position="1"/>
        <end position="41"/>
    </location>
</feature>
<dbReference type="Gene3D" id="1.10.10.10">
    <property type="entry name" value="Winged helix-like DNA-binding domain superfamily/Winged helix DNA-binding domain"/>
    <property type="match status" value="2"/>
</dbReference>
<dbReference type="Pfam" id="PF21981">
    <property type="entry name" value="RecX_HTH3"/>
    <property type="match status" value="1"/>
</dbReference>
<dbReference type="PANTHER" id="PTHR33602:SF1">
    <property type="entry name" value="REGULATORY PROTEIN RECX FAMILY PROTEIN"/>
    <property type="match status" value="1"/>
</dbReference>
<evidence type="ECO:0000256" key="3">
    <source>
        <dbReference type="ARBA" id="ARBA00018111"/>
    </source>
</evidence>
<proteinExistence type="inferred from homology"/>
<comment type="caution">
    <text evidence="9">The sequence shown here is derived from an EMBL/GenBank/DDBJ whole genome shotgun (WGS) entry which is preliminary data.</text>
</comment>
<evidence type="ECO:0000313" key="9">
    <source>
        <dbReference type="EMBL" id="PRY69720.1"/>
    </source>
</evidence>
<evidence type="ECO:0000259" key="8">
    <source>
        <dbReference type="Pfam" id="PF21981"/>
    </source>
</evidence>
<dbReference type="InterPro" id="IPR053924">
    <property type="entry name" value="RecX_HTH_2nd"/>
</dbReference>
<comment type="function">
    <text evidence="5">Modulates RecA activity.</text>
</comment>
<name>A0A2T0VHP7_9MICO</name>
<dbReference type="InterPro" id="IPR003783">
    <property type="entry name" value="Regulatory_RecX"/>
</dbReference>